<dbReference type="EMBL" id="CAAALY010259417">
    <property type="protein sequence ID" value="VEL38907.1"/>
    <property type="molecule type" value="Genomic_DNA"/>
</dbReference>
<dbReference type="Proteomes" id="UP000784294">
    <property type="component" value="Unassembled WGS sequence"/>
</dbReference>
<gene>
    <name evidence="1" type="ORF">PXEA_LOCUS32347</name>
</gene>
<accession>A0A3S5B2W9</accession>
<keyword evidence="2" id="KW-1185">Reference proteome</keyword>
<name>A0A3S5B2W9_9PLAT</name>
<evidence type="ECO:0000313" key="1">
    <source>
        <dbReference type="EMBL" id="VEL38907.1"/>
    </source>
</evidence>
<reference evidence="1" key="1">
    <citation type="submission" date="2018-11" db="EMBL/GenBank/DDBJ databases">
        <authorList>
            <consortium name="Pathogen Informatics"/>
        </authorList>
    </citation>
    <scope>NUCLEOTIDE SEQUENCE</scope>
</reference>
<proteinExistence type="predicted"/>
<comment type="caution">
    <text evidence="1">The sequence shown here is derived from an EMBL/GenBank/DDBJ whole genome shotgun (WGS) entry which is preliminary data.</text>
</comment>
<protein>
    <submittedName>
        <fullName evidence="1">Uncharacterized protein</fullName>
    </submittedName>
</protein>
<evidence type="ECO:0000313" key="2">
    <source>
        <dbReference type="Proteomes" id="UP000784294"/>
    </source>
</evidence>
<sequence length="146" mass="16601">MRCPGKEDPISAANYHECCYRSAECEPNALEWAMMRLFQRDTLQSRDFGGIARAIMLRDGELKALSCKLCFISSRLTIDMTPPLASFALQPLTLQSTTFDCLVRARMAPLSFWNVICFASSIERLFTGNTKRQEQQMLHLCSIHTN</sequence>
<organism evidence="1 2">
    <name type="scientific">Protopolystoma xenopodis</name>
    <dbReference type="NCBI Taxonomy" id="117903"/>
    <lineage>
        <taxon>Eukaryota</taxon>
        <taxon>Metazoa</taxon>
        <taxon>Spiralia</taxon>
        <taxon>Lophotrochozoa</taxon>
        <taxon>Platyhelminthes</taxon>
        <taxon>Monogenea</taxon>
        <taxon>Polyopisthocotylea</taxon>
        <taxon>Polystomatidea</taxon>
        <taxon>Polystomatidae</taxon>
        <taxon>Protopolystoma</taxon>
    </lineage>
</organism>
<dbReference type="AlphaFoldDB" id="A0A3S5B2W9"/>